<dbReference type="InterPro" id="IPR027417">
    <property type="entry name" value="P-loop_NTPase"/>
</dbReference>
<dbReference type="InterPro" id="IPR042197">
    <property type="entry name" value="Apaf_helical"/>
</dbReference>
<evidence type="ECO:0000256" key="1">
    <source>
        <dbReference type="ARBA" id="ARBA00008894"/>
    </source>
</evidence>
<organism evidence="10 11">
    <name type="scientific">Eucalyptus globulus</name>
    <name type="common">Tasmanian blue gum</name>
    <dbReference type="NCBI Taxonomy" id="34317"/>
    <lineage>
        <taxon>Eukaryota</taxon>
        <taxon>Viridiplantae</taxon>
        <taxon>Streptophyta</taxon>
        <taxon>Embryophyta</taxon>
        <taxon>Tracheophyta</taxon>
        <taxon>Spermatophyta</taxon>
        <taxon>Magnoliopsida</taxon>
        <taxon>eudicotyledons</taxon>
        <taxon>Gunneridae</taxon>
        <taxon>Pentapetalae</taxon>
        <taxon>rosids</taxon>
        <taxon>malvids</taxon>
        <taxon>Myrtales</taxon>
        <taxon>Myrtaceae</taxon>
        <taxon>Myrtoideae</taxon>
        <taxon>Eucalypteae</taxon>
        <taxon>Eucalyptus</taxon>
    </lineage>
</organism>
<feature type="domain" description="Disease resistance protein At4g27190-like leucine-rich repeats" evidence="8">
    <location>
        <begin position="888"/>
        <end position="1000"/>
    </location>
</feature>
<dbReference type="PRINTS" id="PR00364">
    <property type="entry name" value="DISEASERSIST"/>
</dbReference>
<reference evidence="10 11" key="1">
    <citation type="submission" date="2024-11" db="EMBL/GenBank/DDBJ databases">
        <title>Chromosome-level genome assembly of Eucalyptus globulus Labill. provides insights into its genome evolution.</title>
        <authorList>
            <person name="Li X."/>
        </authorList>
    </citation>
    <scope>NUCLEOTIDE SEQUENCE [LARGE SCALE GENOMIC DNA]</scope>
    <source>
        <strain evidence="10">CL2024</strain>
        <tissue evidence="10">Fresh tender leaves</tissue>
    </source>
</reference>
<dbReference type="Proteomes" id="UP001634007">
    <property type="component" value="Unassembled WGS sequence"/>
</dbReference>
<keyword evidence="3" id="KW-0677">Repeat</keyword>
<dbReference type="SUPFAM" id="SSF52058">
    <property type="entry name" value="L domain-like"/>
    <property type="match status" value="1"/>
</dbReference>
<evidence type="ECO:0008006" key="12">
    <source>
        <dbReference type="Google" id="ProtNLM"/>
    </source>
</evidence>
<sequence length="1072" mass="123092">MTSHPNTGNNFEVNRDLKRKLKLLYSKDDDVRDELEFAASLSLKKPRKEVANWLANVEKLRNDCTEAASEDCLPQHQQLDMLMHEAEDLMRQGKGLFGESETKFSKLLEDKMVGEAFRRNTTKILEYLVGNQISILGIYGMGGVGKTTIMVHIYNRLLEEANYGNVLWITMSQDFNIQRLQDDLWKVLGLGILQEKDVRKRAAMLCNCFTKRGKSIVILDDVWERFDLKEVGIPVRANGVKLVLTTRSFVLCCQMQCQEMIKIEPLSHIEAESLFLEELGSEVALNLETEVVVKSIVKECAGLPLLVIMMARSMRGLNDMFEWKDYLEKLRESNMGQIDMENEVLKILEFGYNRLGNYEVQQCFLSCALYPEDRLINKFELIEFFIDQGLIGQFNTREKQYNRGLTILNKLETVCLLEDHGWEMKMHDLIRDMALRIMSGISLVKAGKRLRTIPSEEYWTDALEKVSLMENEIREFPLNVSLNCPKLSTLLLNTNLWYDVVIPDSFFKQLWGLKILNLSQCELRELPDSISDLVNLRALLLRNCSELRRIPYLGKLRSLRKLDIFYCASIEALEGLEMLVNLRYLDLAGTHIKRLRKGTLGALLNLQYLNVHVVNEEDITKLRALETLKCQFEDVDDFNKFVRGVSKQRNNPCYYKLDVCQEASKIYVEVNDDAQFGNCERIVDIEMWSHAIVSAEGQSSGDGICILIPQDVQTLIASNCDGTTNLSGMGPLENLEALIIVEWKNLRVLFGGQYEEIIDTHDSLAPTPTSLLFPSLRVLIIRKCPKLKYLFEHGPKFHLPHLQEIEIEGCEEMVGITIAVTSPPLHLPPTFPCLIEIRVWGCDKMKRVVEFEWMPHFPNLRRILVVHCEEMEEIIGVPPPHMPIKEISLERLWVEGCNNIRKLFPHELPIHLGNLQSIEVQGRKGMVEMISGAGQGQEGSIMGLVNKTRSSFQSSISLPKPNFLRLRNLPQLKSICEVPITCDSMERLEVIECPNLNRIPLQLRLRDINDLPYIEVEGEEKWKSLIWDHPNAQAILQSHLIFLDGACILKGWRNSCELTIQFPSFLIEIEKY</sequence>
<keyword evidence="2" id="KW-0433">Leucine-rich repeat</keyword>
<dbReference type="SMART" id="SM00369">
    <property type="entry name" value="LRR_TYP"/>
    <property type="match status" value="2"/>
</dbReference>
<dbReference type="GO" id="GO:0006952">
    <property type="term" value="P:defense response"/>
    <property type="evidence" value="ECO:0007669"/>
    <property type="project" value="UniProtKB-KW"/>
</dbReference>
<evidence type="ECO:0000256" key="3">
    <source>
        <dbReference type="ARBA" id="ARBA00022737"/>
    </source>
</evidence>
<evidence type="ECO:0000256" key="4">
    <source>
        <dbReference type="ARBA" id="ARBA00022741"/>
    </source>
</evidence>
<protein>
    <recommendedName>
        <fullName evidence="12">NB-ARC domain-containing protein</fullName>
    </recommendedName>
</protein>
<accession>A0ABD3LAC7</accession>
<dbReference type="EMBL" id="JBJKBG010000002">
    <property type="protein sequence ID" value="KAL3748392.1"/>
    <property type="molecule type" value="Genomic_DNA"/>
</dbReference>
<dbReference type="InterPro" id="IPR057135">
    <property type="entry name" value="At4g27190-like_LRR"/>
</dbReference>
<evidence type="ECO:0000256" key="5">
    <source>
        <dbReference type="ARBA" id="ARBA00022821"/>
    </source>
</evidence>
<dbReference type="SUPFAM" id="SSF52540">
    <property type="entry name" value="P-loop containing nucleoside triphosphate hydrolases"/>
    <property type="match status" value="1"/>
</dbReference>
<gene>
    <name evidence="10" type="ORF">ACJRO7_009607</name>
</gene>
<evidence type="ECO:0000259" key="9">
    <source>
        <dbReference type="Pfam" id="PF23559"/>
    </source>
</evidence>
<evidence type="ECO:0000259" key="8">
    <source>
        <dbReference type="Pfam" id="PF23247"/>
    </source>
</evidence>
<dbReference type="Gene3D" id="3.40.50.300">
    <property type="entry name" value="P-loop containing nucleotide triphosphate hydrolases"/>
    <property type="match status" value="1"/>
</dbReference>
<evidence type="ECO:0000259" key="7">
    <source>
        <dbReference type="Pfam" id="PF00931"/>
    </source>
</evidence>
<dbReference type="InterPro" id="IPR002182">
    <property type="entry name" value="NB-ARC"/>
</dbReference>
<dbReference type="InterPro" id="IPR058922">
    <property type="entry name" value="WHD_DRP"/>
</dbReference>
<dbReference type="PANTHER" id="PTHR33463:SF179">
    <property type="entry name" value="NB-ARC DOMAIN-CONTAINING PROTEIN"/>
    <property type="match status" value="1"/>
</dbReference>
<keyword evidence="11" id="KW-1185">Reference proteome</keyword>
<keyword evidence="6" id="KW-0067">ATP-binding</keyword>
<keyword evidence="4" id="KW-0547">Nucleotide-binding</keyword>
<dbReference type="FunFam" id="3.40.50.300:FF:001091">
    <property type="entry name" value="Probable disease resistance protein At1g61300"/>
    <property type="match status" value="1"/>
</dbReference>
<keyword evidence="5" id="KW-0611">Plant defense</keyword>
<evidence type="ECO:0000256" key="2">
    <source>
        <dbReference type="ARBA" id="ARBA00022614"/>
    </source>
</evidence>
<dbReference type="Gene3D" id="3.80.10.10">
    <property type="entry name" value="Ribonuclease Inhibitor"/>
    <property type="match status" value="1"/>
</dbReference>
<dbReference type="GO" id="GO:0005524">
    <property type="term" value="F:ATP binding"/>
    <property type="evidence" value="ECO:0007669"/>
    <property type="project" value="UniProtKB-KW"/>
</dbReference>
<evidence type="ECO:0000256" key="6">
    <source>
        <dbReference type="ARBA" id="ARBA00022840"/>
    </source>
</evidence>
<comment type="caution">
    <text evidence="10">The sequence shown here is derived from an EMBL/GenBank/DDBJ whole genome shotgun (WGS) entry which is preliminary data.</text>
</comment>
<feature type="domain" description="Disease resistance protein winged helix" evidence="9">
    <location>
        <begin position="369"/>
        <end position="434"/>
    </location>
</feature>
<comment type="similarity">
    <text evidence="1">Belongs to the disease resistance NB-LRR family.</text>
</comment>
<dbReference type="InterPro" id="IPR032675">
    <property type="entry name" value="LRR_dom_sf"/>
</dbReference>
<evidence type="ECO:0000313" key="11">
    <source>
        <dbReference type="Proteomes" id="UP001634007"/>
    </source>
</evidence>
<feature type="domain" description="NB-ARC" evidence="7">
    <location>
        <begin position="121"/>
        <end position="276"/>
    </location>
</feature>
<dbReference type="Pfam" id="PF23247">
    <property type="entry name" value="LRR_RPS2"/>
    <property type="match status" value="1"/>
</dbReference>
<dbReference type="Pfam" id="PF00931">
    <property type="entry name" value="NB-ARC"/>
    <property type="match status" value="1"/>
</dbReference>
<dbReference type="AlphaFoldDB" id="A0ABD3LAC7"/>
<dbReference type="InterPro" id="IPR050905">
    <property type="entry name" value="Plant_NBS-LRR"/>
</dbReference>
<dbReference type="InterPro" id="IPR003591">
    <property type="entry name" value="Leu-rich_rpt_typical-subtyp"/>
</dbReference>
<dbReference type="Pfam" id="PF23559">
    <property type="entry name" value="WHD_DRP"/>
    <property type="match status" value="1"/>
</dbReference>
<dbReference type="PANTHER" id="PTHR33463">
    <property type="entry name" value="NB-ARC DOMAIN-CONTAINING PROTEIN-RELATED"/>
    <property type="match status" value="1"/>
</dbReference>
<name>A0ABD3LAC7_EUCGL</name>
<proteinExistence type="inferred from homology"/>
<dbReference type="Gene3D" id="1.10.8.430">
    <property type="entry name" value="Helical domain of apoptotic protease-activating factors"/>
    <property type="match status" value="1"/>
</dbReference>
<evidence type="ECO:0000313" key="10">
    <source>
        <dbReference type="EMBL" id="KAL3748392.1"/>
    </source>
</evidence>